<accession>A0ABR3ZMK3</accession>
<keyword evidence="3" id="KW-1185">Reference proteome</keyword>
<evidence type="ECO:0000313" key="2">
    <source>
        <dbReference type="EMBL" id="KAL1901301.1"/>
    </source>
</evidence>
<organism evidence="2 3">
    <name type="scientific">Ceratocystis pirilliformis</name>
    <dbReference type="NCBI Taxonomy" id="259994"/>
    <lineage>
        <taxon>Eukaryota</taxon>
        <taxon>Fungi</taxon>
        <taxon>Dikarya</taxon>
        <taxon>Ascomycota</taxon>
        <taxon>Pezizomycotina</taxon>
        <taxon>Sordariomycetes</taxon>
        <taxon>Hypocreomycetidae</taxon>
        <taxon>Microascales</taxon>
        <taxon>Ceratocystidaceae</taxon>
        <taxon>Ceratocystis</taxon>
    </lineage>
</organism>
<comment type="caution">
    <text evidence="2">The sequence shown here is derived from an EMBL/GenBank/DDBJ whole genome shotgun (WGS) entry which is preliminary data.</text>
</comment>
<reference evidence="2 3" key="1">
    <citation type="journal article" date="2024" name="IMA Fungus">
        <title>IMA Genome - F19 : A genome assembly and annotation guide to empower mycologists, including annotated draft genome sequences of Ceratocystis pirilliformis, Diaporthe australafricana, Fusarium ophioides, Paecilomyces lecythidis, and Sporothrix stenoceras.</title>
        <authorList>
            <person name="Aylward J."/>
            <person name="Wilson A.M."/>
            <person name="Visagie C.M."/>
            <person name="Spraker J."/>
            <person name="Barnes I."/>
            <person name="Buitendag C."/>
            <person name="Ceriani C."/>
            <person name="Del Mar Angel L."/>
            <person name="du Plessis D."/>
            <person name="Fuchs T."/>
            <person name="Gasser K."/>
            <person name="Kramer D."/>
            <person name="Li W."/>
            <person name="Munsamy K."/>
            <person name="Piso A."/>
            <person name="Price J.L."/>
            <person name="Sonnekus B."/>
            <person name="Thomas C."/>
            <person name="van der Nest A."/>
            <person name="van Dijk A."/>
            <person name="van Heerden A."/>
            <person name="van Vuuren N."/>
            <person name="Yilmaz N."/>
            <person name="Duong T.A."/>
            <person name="van der Merwe N.A."/>
            <person name="Wingfield M.J."/>
            <person name="Wingfield B.D."/>
        </authorList>
    </citation>
    <scope>NUCLEOTIDE SEQUENCE [LARGE SCALE GENOMIC DNA]</scope>
    <source>
        <strain evidence="2 3">CMW 12675</strain>
    </source>
</reference>
<feature type="region of interest" description="Disordered" evidence="1">
    <location>
        <begin position="185"/>
        <end position="223"/>
    </location>
</feature>
<feature type="region of interest" description="Disordered" evidence="1">
    <location>
        <begin position="92"/>
        <end position="122"/>
    </location>
</feature>
<feature type="region of interest" description="Disordered" evidence="1">
    <location>
        <begin position="358"/>
        <end position="389"/>
    </location>
</feature>
<proteinExistence type="predicted"/>
<dbReference type="EMBL" id="JAWDJO010000006">
    <property type="protein sequence ID" value="KAL1901301.1"/>
    <property type="molecule type" value="Genomic_DNA"/>
</dbReference>
<sequence>MAYAIRTEFALCSYCQVSPSVAGVNFRPRTNSEPSACIHEARKKLFDEYEKHSIKKAKKNSHVEKLRTVWLKDDIEKHKQFCRKCEQKKREKALHKEEKRRLKRERKADRQAEKAKRAGAHEAKVKEFIKQVKRQADEEAQKMIETQVKKRVEVEVARRKTLEKERAKKKADEELAAKMVVEKEAKKKAEKELREKKLAEEADKRKTEMEAKKKAEASMRAEEQAKEITLAEKATGKVAKSEAEAKEKAQQMSQALKKECLGSLTSILKREHPSSRYRNLREEQRLRRDSKLDYFDVDGVLHKYKWNGVSYDYSSEAITAGISTSGRRPVVSSSYHPYNGHVFQGGGESHTYPRNLQAPEPKSCHKHNRANCNRPPNSDPNSMFPYKDENGEFTTRSRFSIDSLGDNVVWEYQINGNVWFALHKANKR</sequence>
<protein>
    <submittedName>
        <fullName evidence="2">Uncharacterized protein</fullName>
    </submittedName>
</protein>
<evidence type="ECO:0000256" key="1">
    <source>
        <dbReference type="SAM" id="MobiDB-lite"/>
    </source>
</evidence>
<dbReference type="Proteomes" id="UP001583280">
    <property type="component" value="Unassembled WGS sequence"/>
</dbReference>
<name>A0ABR3ZMK3_9PEZI</name>
<feature type="compositionally biased region" description="Polar residues" evidence="1">
    <location>
        <begin position="370"/>
        <end position="381"/>
    </location>
</feature>
<evidence type="ECO:0000313" key="3">
    <source>
        <dbReference type="Proteomes" id="UP001583280"/>
    </source>
</evidence>
<gene>
    <name evidence="2" type="ORF">Cpir12675_000534</name>
</gene>